<dbReference type="PANTHER" id="PTHR30121:SF6">
    <property type="entry name" value="SLR6007 PROTEIN"/>
    <property type="match status" value="1"/>
</dbReference>
<feature type="domain" description="Helicase HerA-like C-terminal" evidence="1">
    <location>
        <begin position="37"/>
        <end position="508"/>
    </location>
</feature>
<dbReference type="Pfam" id="PF05872">
    <property type="entry name" value="HerA_C"/>
    <property type="match status" value="1"/>
</dbReference>
<reference evidence="2 3" key="1">
    <citation type="submission" date="2020-02" db="EMBL/GenBank/DDBJ databases">
        <title>Out from the shadows clarifying the taxonomy of the family Cryomorphaceae and related taxa by utilizing the GTDB taxonomic framework.</title>
        <authorList>
            <person name="Bowman J.P."/>
        </authorList>
    </citation>
    <scope>NUCLEOTIDE SEQUENCE [LARGE SCALE GENOMIC DNA]</scope>
    <source>
        <strain evidence="2 3">QSSC 1-22</strain>
    </source>
</reference>
<dbReference type="AlphaFoldDB" id="A0A7K3WLG1"/>
<dbReference type="EMBL" id="JAAGVY010000003">
    <property type="protein sequence ID" value="NEN22486.1"/>
    <property type="molecule type" value="Genomic_DNA"/>
</dbReference>
<proteinExistence type="predicted"/>
<protein>
    <submittedName>
        <fullName evidence="2">DUF853 family protein</fullName>
    </submittedName>
</protein>
<dbReference type="Gene3D" id="3.40.50.300">
    <property type="entry name" value="P-loop containing nucleotide triphosphate hydrolases"/>
    <property type="match status" value="2"/>
</dbReference>
<dbReference type="Proteomes" id="UP000486602">
    <property type="component" value="Unassembled WGS sequence"/>
</dbReference>
<accession>A0A7K3WLG1</accession>
<name>A0A7K3WLG1_9FLAO</name>
<evidence type="ECO:0000313" key="3">
    <source>
        <dbReference type="Proteomes" id="UP000486602"/>
    </source>
</evidence>
<gene>
    <name evidence="2" type="ORF">G3O08_03085</name>
</gene>
<sequence length="510" mass="55875">MNGKQAKFSEAITNGYTFKGDSVLLGCGILDGTPVDGIQVKAPLKMFNRHGLISGATGTGKTKTLQGIAEGLSDAGVPVLVMDIKGDLSGLAAAGNPHLKIDERHKHIGAAWKATAFPVELLTLSDEPGARMRATISEFGPVLLSKILGLNDTQEGAVAIAFKFCDDNAYPLLDIKDFRAVLQHIIGAGKDEVQQKYGLVSTSSVGAIMRKLLELEQQGASRFFGELSTDVDDLLRLDSNGRGYINTIRLADMQSTPKLFSTFMLCLLAEIYEKFPEKGDTDRPELVIFIDEAHLLFDEASKALLSQIETIIKLIRSKGVGIFFCTQLPTDIPDAVLSQLGMKVQHALRAFTAKDRKSIKQVSENYPISEFYHIDQVLTQMGTGEAFITLLNEKGIPSPLVHTLLKAPASRMDVLTDEEIKKLIRSSALVTKYNTDIDRESAYEILTAKLQKSAKDDAALQVEEKRTTTRSTRQTKTTFEKVMASSVTRTIVREVTRGILGVLGIKSRRR</sequence>
<dbReference type="InterPro" id="IPR033186">
    <property type="entry name" value="HerA_C"/>
</dbReference>
<evidence type="ECO:0000259" key="1">
    <source>
        <dbReference type="Pfam" id="PF05872"/>
    </source>
</evidence>
<comment type="caution">
    <text evidence="2">The sequence shown here is derived from an EMBL/GenBank/DDBJ whole genome shotgun (WGS) entry which is preliminary data.</text>
</comment>
<organism evidence="2 3">
    <name type="scientific">Cryomorpha ignava</name>
    <dbReference type="NCBI Taxonomy" id="101383"/>
    <lineage>
        <taxon>Bacteria</taxon>
        <taxon>Pseudomonadati</taxon>
        <taxon>Bacteroidota</taxon>
        <taxon>Flavobacteriia</taxon>
        <taxon>Flavobacteriales</taxon>
        <taxon>Cryomorphaceae</taxon>
        <taxon>Cryomorpha</taxon>
    </lineage>
</organism>
<dbReference type="RefSeq" id="WP_163283212.1">
    <property type="nucleotide sequence ID" value="NZ_JAAGVY010000003.1"/>
</dbReference>
<dbReference type="PANTHER" id="PTHR30121">
    <property type="entry name" value="UNCHARACTERIZED PROTEIN YJGR-RELATED"/>
    <property type="match status" value="1"/>
</dbReference>
<dbReference type="InterPro" id="IPR027417">
    <property type="entry name" value="P-loop_NTPase"/>
</dbReference>
<dbReference type="SUPFAM" id="SSF52540">
    <property type="entry name" value="P-loop containing nucleoside triphosphate hydrolases"/>
    <property type="match status" value="1"/>
</dbReference>
<evidence type="ECO:0000313" key="2">
    <source>
        <dbReference type="EMBL" id="NEN22486.1"/>
    </source>
</evidence>
<dbReference type="CDD" id="cd01983">
    <property type="entry name" value="SIMIBI"/>
    <property type="match status" value="1"/>
</dbReference>
<dbReference type="InterPro" id="IPR051162">
    <property type="entry name" value="T4SS_component"/>
</dbReference>
<keyword evidence="3" id="KW-1185">Reference proteome</keyword>